<dbReference type="Proteomes" id="UP001418637">
    <property type="component" value="Unassembled WGS sequence"/>
</dbReference>
<dbReference type="Gene3D" id="3.30.460.20">
    <property type="entry name" value="CorA soluble domain-like"/>
    <property type="match status" value="1"/>
</dbReference>
<keyword evidence="4 8" id="KW-1003">Cell membrane</keyword>
<dbReference type="InterPro" id="IPR045861">
    <property type="entry name" value="CorA_cytoplasmic_dom"/>
</dbReference>
<dbReference type="CDD" id="cd12830">
    <property type="entry name" value="MtCorA-like"/>
    <property type="match status" value="1"/>
</dbReference>
<dbReference type="PANTHER" id="PTHR46494">
    <property type="entry name" value="CORA FAMILY METAL ION TRANSPORTER (EUROFUNG)"/>
    <property type="match status" value="1"/>
</dbReference>
<keyword evidence="8" id="KW-0406">Ion transport</keyword>
<name>A0ABV0BJH7_9HYPH</name>
<comment type="subcellular location">
    <subcellularLocation>
        <location evidence="1">Cell membrane</location>
        <topology evidence="1">Multi-pass membrane protein</topology>
    </subcellularLocation>
    <subcellularLocation>
        <location evidence="8">Membrane</location>
        <topology evidence="8">Multi-pass membrane protein</topology>
    </subcellularLocation>
</comment>
<dbReference type="InterPro" id="IPR002523">
    <property type="entry name" value="MgTranspt_CorA/ZnTranspt_ZntB"/>
</dbReference>
<keyword evidence="6 8" id="KW-1133">Transmembrane helix</keyword>
<dbReference type="RefSeq" id="WP_346335937.1">
    <property type="nucleotide sequence ID" value="NZ_JBBYXI010000001.1"/>
</dbReference>
<comment type="function">
    <text evidence="8">Mediates influx of magnesium ions.</text>
</comment>
<dbReference type="NCBIfam" id="TIGR00383">
    <property type="entry name" value="corA"/>
    <property type="match status" value="1"/>
</dbReference>
<feature type="transmembrane region" description="Helical" evidence="8">
    <location>
        <begin position="307"/>
        <end position="327"/>
    </location>
</feature>
<keyword evidence="5 8" id="KW-0812">Transmembrane</keyword>
<dbReference type="InterPro" id="IPR045863">
    <property type="entry name" value="CorA_TM1_TM2"/>
</dbReference>
<keyword evidence="7 8" id="KW-0472">Membrane</keyword>
<keyword evidence="3 8" id="KW-0813">Transport</keyword>
<evidence type="ECO:0000313" key="10">
    <source>
        <dbReference type="Proteomes" id="UP001418637"/>
    </source>
</evidence>
<feature type="transmembrane region" description="Helical" evidence="8">
    <location>
        <begin position="276"/>
        <end position="295"/>
    </location>
</feature>
<organism evidence="9 10">
    <name type="scientific">Hohaiivirga grylli</name>
    <dbReference type="NCBI Taxonomy" id="3133970"/>
    <lineage>
        <taxon>Bacteria</taxon>
        <taxon>Pseudomonadati</taxon>
        <taxon>Pseudomonadota</taxon>
        <taxon>Alphaproteobacteria</taxon>
        <taxon>Hyphomicrobiales</taxon>
        <taxon>Methylobacteriaceae</taxon>
        <taxon>Hohaiivirga</taxon>
    </lineage>
</organism>
<keyword evidence="10" id="KW-1185">Reference proteome</keyword>
<dbReference type="EMBL" id="JBBYXI010000001">
    <property type="protein sequence ID" value="MEN3929962.1"/>
    <property type="molecule type" value="Genomic_DNA"/>
</dbReference>
<evidence type="ECO:0000256" key="7">
    <source>
        <dbReference type="ARBA" id="ARBA00023136"/>
    </source>
</evidence>
<evidence type="ECO:0000256" key="1">
    <source>
        <dbReference type="ARBA" id="ARBA00004651"/>
    </source>
</evidence>
<comment type="caution">
    <text evidence="9">The sequence shown here is derived from an EMBL/GenBank/DDBJ whole genome shotgun (WGS) entry which is preliminary data.</text>
</comment>
<evidence type="ECO:0000256" key="4">
    <source>
        <dbReference type="ARBA" id="ARBA00022475"/>
    </source>
</evidence>
<keyword evidence="8" id="KW-0460">Magnesium</keyword>
<evidence type="ECO:0000256" key="6">
    <source>
        <dbReference type="ARBA" id="ARBA00022989"/>
    </source>
</evidence>
<comment type="similarity">
    <text evidence="2 8">Belongs to the CorA metal ion transporter (MIT) (TC 1.A.35) family.</text>
</comment>
<evidence type="ECO:0000256" key="2">
    <source>
        <dbReference type="ARBA" id="ARBA00009765"/>
    </source>
</evidence>
<gene>
    <name evidence="8 9" type="primary">corA</name>
    <name evidence="9" type="ORF">WJT86_02665</name>
</gene>
<dbReference type="Pfam" id="PF01544">
    <property type="entry name" value="CorA"/>
    <property type="match status" value="1"/>
</dbReference>
<evidence type="ECO:0000256" key="5">
    <source>
        <dbReference type="ARBA" id="ARBA00022692"/>
    </source>
</evidence>
<dbReference type="PANTHER" id="PTHR46494:SF1">
    <property type="entry name" value="CORA FAMILY METAL ION TRANSPORTER (EUROFUNG)"/>
    <property type="match status" value="1"/>
</dbReference>
<reference evidence="9 10" key="1">
    <citation type="submission" date="2024-04" db="EMBL/GenBank/DDBJ databases">
        <title>A novel species isolated from cricket.</title>
        <authorList>
            <person name="Wang H.-C."/>
        </authorList>
    </citation>
    <scope>NUCLEOTIDE SEQUENCE [LARGE SCALE GENOMIC DNA]</scope>
    <source>
        <strain evidence="9 10">WL0021</strain>
    </source>
</reference>
<sequence>MAKQVTKKSKDSCIINAAVYQGNERLCSVNLDEAGEWAKKPDHIVWIGLYEPDEKILKKLQKQFNLNPLAIEDANQTHQRTKVEQYGDSLFIVARTLESQGKYIALHETHIFVGKGYVVTVRHGGSASYGPVRLRYESLVHPFKDNEQFITYSLLDFIVDNYIPVVERIHHDVEQLEDRITKGPFEAEDVEELHRLQRNLLRLRTAVAPMVEVCKRLEHGDLLPVPPDIQELFRDVTDHIRRVQDEIEVLREVLVFAFNTNMMLGQVAQGDITRKLAAWAAILAVPTAIAGIYGMNFQFMPETQWQYGYFAILAVMFTICTTLYLLFRKNDWL</sequence>
<evidence type="ECO:0000256" key="8">
    <source>
        <dbReference type="RuleBase" id="RU362010"/>
    </source>
</evidence>
<dbReference type="Gene3D" id="1.20.58.340">
    <property type="entry name" value="Magnesium transport protein CorA, transmembrane region"/>
    <property type="match status" value="2"/>
</dbReference>
<protein>
    <recommendedName>
        <fullName evidence="8">Magnesium transport protein CorA</fullName>
    </recommendedName>
</protein>
<dbReference type="SUPFAM" id="SSF144083">
    <property type="entry name" value="Magnesium transport protein CorA, transmembrane region"/>
    <property type="match status" value="1"/>
</dbReference>
<evidence type="ECO:0000313" key="9">
    <source>
        <dbReference type="EMBL" id="MEN3929962.1"/>
    </source>
</evidence>
<dbReference type="InterPro" id="IPR004488">
    <property type="entry name" value="Mg/Co-transport_prot_CorA"/>
</dbReference>
<evidence type="ECO:0000256" key="3">
    <source>
        <dbReference type="ARBA" id="ARBA00022448"/>
    </source>
</evidence>
<proteinExistence type="inferred from homology"/>
<accession>A0ABV0BJH7</accession>
<dbReference type="SUPFAM" id="SSF143865">
    <property type="entry name" value="CorA soluble domain-like"/>
    <property type="match status" value="1"/>
</dbReference>